<dbReference type="InterPro" id="IPR013783">
    <property type="entry name" value="Ig-like_fold"/>
</dbReference>
<dbReference type="FunFam" id="2.60.40.10:FF:000494">
    <property type="entry name" value="Leptin receptor"/>
    <property type="match status" value="1"/>
</dbReference>
<evidence type="ECO:0000256" key="4">
    <source>
        <dbReference type="ARBA" id="ARBA00022729"/>
    </source>
</evidence>
<reference evidence="15 16" key="1">
    <citation type="submission" date="2025-04" db="UniProtKB">
        <authorList>
            <consortium name="RefSeq"/>
        </authorList>
    </citation>
    <scope>IDENTIFICATION</scope>
</reference>
<feature type="transmembrane region" description="Helical" evidence="11">
    <location>
        <begin position="821"/>
        <end position="842"/>
    </location>
</feature>
<dbReference type="InterPro" id="IPR003961">
    <property type="entry name" value="FN3_dom"/>
</dbReference>
<evidence type="ECO:0000256" key="11">
    <source>
        <dbReference type="SAM" id="Phobius"/>
    </source>
</evidence>
<evidence type="ECO:0000256" key="8">
    <source>
        <dbReference type="ARBA" id="ARBA00023157"/>
    </source>
</evidence>
<dbReference type="PANTHER" id="PTHR23037:SF44">
    <property type="entry name" value="LEPTIN RECEPTOR"/>
    <property type="match status" value="1"/>
</dbReference>
<dbReference type="PROSITE" id="PS01353">
    <property type="entry name" value="HEMATOPO_REC_L_F2"/>
    <property type="match status" value="1"/>
</dbReference>
<feature type="chain" id="PRO_5044653912" evidence="12">
    <location>
        <begin position="22"/>
        <end position="905"/>
    </location>
</feature>
<evidence type="ECO:0000256" key="1">
    <source>
        <dbReference type="ARBA" id="ARBA00004479"/>
    </source>
</evidence>
<dbReference type="InterPro" id="IPR010457">
    <property type="entry name" value="IgC2-like_lig-bd"/>
</dbReference>
<comment type="similarity">
    <text evidence="2">Belongs to the type I cytokine receptor family. Type 2 subfamily.</text>
</comment>
<keyword evidence="6 11" id="KW-1133">Transmembrane helix</keyword>
<keyword evidence="8" id="KW-1015">Disulfide bond</keyword>
<dbReference type="PANTHER" id="PTHR23037">
    <property type="entry name" value="CYTOKINE RECEPTOR"/>
    <property type="match status" value="1"/>
</dbReference>
<keyword evidence="14" id="KW-1185">Reference proteome</keyword>
<evidence type="ECO:0000256" key="9">
    <source>
        <dbReference type="ARBA" id="ARBA00023170"/>
    </source>
</evidence>
<dbReference type="InterPro" id="IPR003529">
    <property type="entry name" value="Hematopoietin_rcpt_Gp130_CS"/>
</dbReference>
<dbReference type="KEGG" id="gsh:117346709"/>
<dbReference type="OrthoDB" id="8964127at2759"/>
<sequence length="905" mass="103658">MFWQTLLAAFLQLDFIRLSTSRTSIFQIPPGNFILSCTLSNKTSNFSLPTGVPKTISSMSEDQGMNPTTIYSTHVNLAELEAKEDAFCCISSEADVTCSSPKNDTLLYYQIDLKWNMCCWTTGDMEALICSLKTSDEKSQVNSEYGTNLSYVLSNFSFEESSITSQKDNILVTSCNCSAYEICECLVPSVKLEDIYTMWVDIKRGVISPLMSVKPLDIVKPNPPFNLRMEITEKGELKLCWSNPEPVPYELQYEVKLLVNSTENVWQIVEETSVIIDNRRLGSSYLVQVRCRRLHGPGFWSDWSSLYDVHSQGVIYFPSKLLTSVGSDVSVYCIYNQENKSIASQKISWWLNLAERIPGHQYTAVNDYVGKVSLLGLNATKPKGRFLFDALYCCLQDDECHPRYVEVYIIDVNISISCETDGNISRMTCRWTTNRTMILEGSTLQLKYYRNKLYCPSTENTHQPSDAKNCQLQMDGFYECGFKPIFPFSGYTMWIEINHPLGTLESPPVCVMPMNVVKPLPPSDVKAEITVNSGLLNVSWKRPALPVYDLQFQIRYAVHGEETDWKIYHVMQVESGNIEVLDLCIQYLIQVRCSRVDGRGYWSDWSTVVSTVIKDVKAPARGPMFWRHSQEDPINKKKNVTLLWQPLMKNQSFCSIRGYKVVHHTSNNASWSEYIGNKTRYAFLWTESIHTVTVLAINSIGPSLTNYNLTLSEETSTVNTVHLLRAYLINSSCVVLTWNLLPAVRELTSFVIEWKNLNEEEEIKWIHVPSNMSRCYITDYFIPIDNYQFILYPILTEGIGKPKITNGFTRDDYQRAQNDEGLYVILPLIILSSLLLLGTLLISHQRMRKMFWEDVPNPKNCSWAQEVNFQKIHEKYGIQNFFSGIISCTDIRYEDICKSQRPCVL</sequence>
<dbReference type="CDD" id="cd00063">
    <property type="entry name" value="FN3"/>
    <property type="match status" value="3"/>
</dbReference>
<dbReference type="GO" id="GO:0004896">
    <property type="term" value="F:cytokine receptor activity"/>
    <property type="evidence" value="ECO:0007669"/>
    <property type="project" value="InterPro"/>
</dbReference>
<evidence type="ECO:0000313" key="15">
    <source>
        <dbReference type="RefSeq" id="XP_033772611.1"/>
    </source>
</evidence>
<name>A0A6P8PAQ3_GEOSA</name>
<dbReference type="RefSeq" id="XP_033772613.1">
    <property type="nucleotide sequence ID" value="XM_033916722.1"/>
</dbReference>
<evidence type="ECO:0000256" key="6">
    <source>
        <dbReference type="ARBA" id="ARBA00022989"/>
    </source>
</evidence>
<dbReference type="SMART" id="SM00060">
    <property type="entry name" value="FN3"/>
    <property type="match status" value="3"/>
</dbReference>
<dbReference type="RefSeq" id="XP_033772612.1">
    <property type="nucleotide sequence ID" value="XM_033916721.1"/>
</dbReference>
<keyword evidence="10" id="KW-0325">Glycoprotein</keyword>
<evidence type="ECO:0000256" key="5">
    <source>
        <dbReference type="ARBA" id="ARBA00022737"/>
    </source>
</evidence>
<dbReference type="Pfam" id="PF18589">
    <property type="entry name" value="ObR_Ig"/>
    <property type="match status" value="2"/>
</dbReference>
<comment type="subcellular location">
    <subcellularLocation>
        <location evidence="1">Membrane</location>
        <topology evidence="1">Single-pass type I membrane protein</topology>
    </subcellularLocation>
</comment>
<evidence type="ECO:0000256" key="7">
    <source>
        <dbReference type="ARBA" id="ARBA00023136"/>
    </source>
</evidence>
<evidence type="ECO:0000259" key="13">
    <source>
        <dbReference type="PROSITE" id="PS50853"/>
    </source>
</evidence>
<dbReference type="GO" id="GO:0009897">
    <property type="term" value="C:external side of plasma membrane"/>
    <property type="evidence" value="ECO:0007669"/>
    <property type="project" value="TreeGrafter"/>
</dbReference>
<dbReference type="AlphaFoldDB" id="A0A6P8PAQ3"/>
<dbReference type="Proteomes" id="UP000515159">
    <property type="component" value="Chromosome 12"/>
</dbReference>
<keyword evidence="4 12" id="KW-0732">Signal</keyword>
<dbReference type="SUPFAM" id="SSF49265">
    <property type="entry name" value="Fibronectin type III"/>
    <property type="match status" value="4"/>
</dbReference>
<evidence type="ECO:0000256" key="10">
    <source>
        <dbReference type="ARBA" id="ARBA00023180"/>
    </source>
</evidence>
<gene>
    <name evidence="15 16 17" type="primary">LEPR</name>
</gene>
<dbReference type="CTD" id="3953"/>
<evidence type="ECO:0000256" key="2">
    <source>
        <dbReference type="ARBA" id="ARBA00008921"/>
    </source>
</evidence>
<protein>
    <submittedName>
        <fullName evidence="15 16">Leptin receptor isoform X1</fullName>
    </submittedName>
</protein>
<feature type="signal peptide" evidence="12">
    <location>
        <begin position="1"/>
        <end position="21"/>
    </location>
</feature>
<evidence type="ECO:0000313" key="14">
    <source>
        <dbReference type="Proteomes" id="UP000515159"/>
    </source>
</evidence>
<dbReference type="InterPro" id="IPR036116">
    <property type="entry name" value="FN3_sf"/>
</dbReference>
<keyword evidence="7 11" id="KW-0472">Membrane</keyword>
<dbReference type="Pfam" id="PF06328">
    <property type="entry name" value="Lep_receptor_Ig"/>
    <property type="match status" value="1"/>
</dbReference>
<keyword evidence="3 11" id="KW-0812">Transmembrane</keyword>
<evidence type="ECO:0000313" key="17">
    <source>
        <dbReference type="RefSeq" id="XP_033772613.1"/>
    </source>
</evidence>
<dbReference type="InterPro" id="IPR041182">
    <property type="entry name" value="LEP-R_IGD"/>
</dbReference>
<proteinExistence type="inferred from homology"/>
<evidence type="ECO:0000256" key="3">
    <source>
        <dbReference type="ARBA" id="ARBA00022692"/>
    </source>
</evidence>
<accession>A0A6P8PAQ3</accession>
<keyword evidence="5" id="KW-0677">Repeat</keyword>
<dbReference type="RefSeq" id="XP_033772611.1">
    <property type="nucleotide sequence ID" value="XM_033916720.1"/>
</dbReference>
<dbReference type="GeneID" id="117346709"/>
<organism evidence="14 15">
    <name type="scientific">Geotrypetes seraphini</name>
    <name type="common">Gaboon caecilian</name>
    <name type="synonym">Caecilia seraphini</name>
    <dbReference type="NCBI Taxonomy" id="260995"/>
    <lineage>
        <taxon>Eukaryota</taxon>
        <taxon>Metazoa</taxon>
        <taxon>Chordata</taxon>
        <taxon>Craniata</taxon>
        <taxon>Vertebrata</taxon>
        <taxon>Euteleostomi</taxon>
        <taxon>Amphibia</taxon>
        <taxon>Gymnophiona</taxon>
        <taxon>Geotrypetes</taxon>
    </lineage>
</organism>
<evidence type="ECO:0000313" key="16">
    <source>
        <dbReference type="RefSeq" id="XP_033772612.1"/>
    </source>
</evidence>
<dbReference type="FunFam" id="2.60.40.10:FF:000613">
    <property type="entry name" value="Leptin receptor"/>
    <property type="match status" value="1"/>
</dbReference>
<feature type="domain" description="Fibronectin type-III" evidence="13">
    <location>
        <begin position="223"/>
        <end position="312"/>
    </location>
</feature>
<feature type="domain" description="Fibronectin type-III" evidence="13">
    <location>
        <begin position="521"/>
        <end position="614"/>
    </location>
</feature>
<evidence type="ECO:0000256" key="12">
    <source>
        <dbReference type="SAM" id="SignalP"/>
    </source>
</evidence>
<keyword evidence="9 15" id="KW-0675">Receptor</keyword>
<dbReference type="Gene3D" id="2.60.40.10">
    <property type="entry name" value="Immunoglobulins"/>
    <property type="match status" value="7"/>
</dbReference>
<dbReference type="PROSITE" id="PS50853">
    <property type="entry name" value="FN3"/>
    <property type="match status" value="2"/>
</dbReference>